<feature type="transmembrane region" description="Helical" evidence="1">
    <location>
        <begin position="26"/>
        <end position="44"/>
    </location>
</feature>
<evidence type="ECO:0000256" key="1">
    <source>
        <dbReference type="SAM" id="Phobius"/>
    </source>
</evidence>
<keyword evidence="1" id="KW-1133">Transmembrane helix</keyword>
<keyword evidence="3" id="KW-1185">Reference proteome</keyword>
<organism evidence="2 3">
    <name type="scientific">Pseudoalteromonas phage C5a</name>
    <dbReference type="NCBI Taxonomy" id="1916107"/>
    <lineage>
        <taxon>Viruses</taxon>
        <taxon>Duplodnaviria</taxon>
        <taxon>Heunggongvirae</taxon>
        <taxon>Uroviricota</taxon>
        <taxon>Caudoviricetes</taxon>
        <taxon>Peduoviridae</taxon>
        <taxon>Catalunyavirus</taxon>
        <taxon>Catalunyavirus C5a</taxon>
    </lineage>
</organism>
<feature type="transmembrane region" description="Helical" evidence="1">
    <location>
        <begin position="65"/>
        <end position="84"/>
    </location>
</feature>
<dbReference type="Proteomes" id="UP000222283">
    <property type="component" value="Segment"/>
</dbReference>
<gene>
    <name evidence="2" type="ORF">C5a_10</name>
</gene>
<evidence type="ECO:0000313" key="3">
    <source>
        <dbReference type="Proteomes" id="UP000222283"/>
    </source>
</evidence>
<proteinExistence type="predicted"/>
<sequence>MVKVVGWALGVLAIASVGMHFDNGEVLAGIISFFAIGFLIPPLLNKINAASKKAAEEKGKPDKPLTQKSANIFGVVLIIIAAFIGSGSNSETEIAAGVQGTSGKEWYVHDIKISYGEMNGKNWESYTSDQKLAISANVLAHFWTEKTLSPNIMNSIQNMDDLKPYAKELTAALDEFYLAGDKQITANQSLSESSVIILKLMKWI</sequence>
<accession>A0A1L5C282</accession>
<dbReference type="EMBL" id="KY045851">
    <property type="protein sequence ID" value="APM00220.1"/>
    <property type="molecule type" value="Genomic_DNA"/>
</dbReference>
<keyword evidence="1" id="KW-0812">Transmembrane</keyword>
<evidence type="ECO:0000313" key="2">
    <source>
        <dbReference type="EMBL" id="APM00220.1"/>
    </source>
</evidence>
<reference evidence="2 3" key="1">
    <citation type="submission" date="2016-10" db="EMBL/GenBank/DDBJ databases">
        <title>An insight into ecological interactions, comparative genomics and biogeography of Pseudoalteromonas phages.</title>
        <authorList>
            <person name="Lara E."/>
            <person name="Vaque D."/>
            <person name="Sa E.L."/>
            <person name="Salazar G."/>
            <person name="Sanchez P."/>
            <person name="Duhaime M.B."/>
            <person name="Ignacio-Espinoza J."/>
            <person name="Santos F."/>
            <person name="Roux S."/>
            <person name="Anton J."/>
            <person name="Sullivan M.B."/>
            <person name="Acinas S.G."/>
        </authorList>
    </citation>
    <scope>NUCLEOTIDE SEQUENCE [LARGE SCALE GENOMIC DNA]</scope>
    <source>
        <strain evidence="2 3">C5a</strain>
    </source>
</reference>
<keyword evidence="1" id="KW-0472">Membrane</keyword>
<protein>
    <submittedName>
        <fullName evidence="2">Uncharacterized protein</fullName>
    </submittedName>
</protein>
<name>A0A1L5C282_9CAUD</name>